<evidence type="ECO:0000313" key="2">
    <source>
        <dbReference type="Proteomes" id="UP000634136"/>
    </source>
</evidence>
<dbReference type="EMBL" id="JAAIUW010000012">
    <property type="protein sequence ID" value="KAF7806696.1"/>
    <property type="molecule type" value="Genomic_DNA"/>
</dbReference>
<gene>
    <name evidence="1" type="ORF">G2W53_038857</name>
</gene>
<evidence type="ECO:0000313" key="1">
    <source>
        <dbReference type="EMBL" id="KAF7806696.1"/>
    </source>
</evidence>
<proteinExistence type="predicted"/>
<comment type="caution">
    <text evidence="1">The sequence shown here is derived from an EMBL/GenBank/DDBJ whole genome shotgun (WGS) entry which is preliminary data.</text>
</comment>
<keyword evidence="2" id="KW-1185">Reference proteome</keyword>
<name>A0A834SP17_9FABA</name>
<dbReference type="AlphaFoldDB" id="A0A834SP17"/>
<dbReference type="Proteomes" id="UP000634136">
    <property type="component" value="Unassembled WGS sequence"/>
</dbReference>
<accession>A0A834SP17</accession>
<protein>
    <submittedName>
        <fullName evidence="1">Calcium-transporting ATPase 10, plasma membrane-type</fullName>
    </submittedName>
</protein>
<sequence>MKCLHIREEGARSGWSSPYRRRHNDDIEAGSSYRANDDDEFEDLLHLDPFDIPRTTKNAPVERLKRWRVCIYIYIILS</sequence>
<organism evidence="1 2">
    <name type="scientific">Senna tora</name>
    <dbReference type="NCBI Taxonomy" id="362788"/>
    <lineage>
        <taxon>Eukaryota</taxon>
        <taxon>Viridiplantae</taxon>
        <taxon>Streptophyta</taxon>
        <taxon>Embryophyta</taxon>
        <taxon>Tracheophyta</taxon>
        <taxon>Spermatophyta</taxon>
        <taxon>Magnoliopsida</taxon>
        <taxon>eudicotyledons</taxon>
        <taxon>Gunneridae</taxon>
        <taxon>Pentapetalae</taxon>
        <taxon>rosids</taxon>
        <taxon>fabids</taxon>
        <taxon>Fabales</taxon>
        <taxon>Fabaceae</taxon>
        <taxon>Caesalpinioideae</taxon>
        <taxon>Cassia clade</taxon>
        <taxon>Senna</taxon>
    </lineage>
</organism>
<reference evidence="1" key="1">
    <citation type="submission" date="2020-09" db="EMBL/GenBank/DDBJ databases">
        <title>Genome-Enabled Discovery of Anthraquinone Biosynthesis in Senna tora.</title>
        <authorList>
            <person name="Kang S.-H."/>
            <person name="Pandey R.P."/>
            <person name="Lee C.-M."/>
            <person name="Sim J.-S."/>
            <person name="Jeong J.-T."/>
            <person name="Choi B.-S."/>
            <person name="Jung M."/>
            <person name="Ginzburg D."/>
            <person name="Zhao K."/>
            <person name="Won S.Y."/>
            <person name="Oh T.-J."/>
            <person name="Yu Y."/>
            <person name="Kim N.-H."/>
            <person name="Lee O.R."/>
            <person name="Lee T.-H."/>
            <person name="Bashyal P."/>
            <person name="Kim T.-S."/>
            <person name="Lee W.-H."/>
            <person name="Kawkins C."/>
            <person name="Kim C.-K."/>
            <person name="Kim J.S."/>
            <person name="Ahn B.O."/>
            <person name="Rhee S.Y."/>
            <person name="Sohng J.K."/>
        </authorList>
    </citation>
    <scope>NUCLEOTIDE SEQUENCE</scope>
    <source>
        <tissue evidence="1">Leaf</tissue>
    </source>
</reference>